<dbReference type="InterPro" id="IPR007415">
    <property type="entry name" value="Nitrogenase_MoFe_mat_NifZ"/>
</dbReference>
<feature type="compositionally biased region" description="Basic residues" evidence="3">
    <location>
        <begin position="1"/>
        <end position="10"/>
    </location>
</feature>
<dbReference type="Pfam" id="PF04319">
    <property type="entry name" value="NifZ"/>
    <property type="match status" value="1"/>
</dbReference>
<evidence type="ECO:0000256" key="3">
    <source>
        <dbReference type="SAM" id="MobiDB-lite"/>
    </source>
</evidence>
<feature type="region of interest" description="Disordered" evidence="3">
    <location>
        <begin position="1"/>
        <end position="31"/>
    </location>
</feature>
<sequence length="130" mass="14508">MTHTGKCSRSRVRDWPSSQNEDPGMRTSVPDDDVVELMAGPVFDFGEKVRANRTIRNDGTYAGKEIGDILAKKGEVGYVVSIGTFLQRFYIYGVQFIESGNRVGMKRKELDPIVPRDTVEDLLLPGAKSR</sequence>
<accession>A0ABQ6B7K1</accession>
<dbReference type="Proteomes" id="UP001156905">
    <property type="component" value="Unassembled WGS sequence"/>
</dbReference>
<comment type="similarity">
    <text evidence="1">Belongs to the NifZ family.</text>
</comment>
<proteinExistence type="inferred from homology"/>
<keyword evidence="2" id="KW-0535">Nitrogen fixation</keyword>
<evidence type="ECO:0000256" key="1">
    <source>
        <dbReference type="ARBA" id="ARBA00008027"/>
    </source>
</evidence>
<evidence type="ECO:0000313" key="4">
    <source>
        <dbReference type="EMBL" id="GLR90043.1"/>
    </source>
</evidence>
<evidence type="ECO:0008006" key="6">
    <source>
        <dbReference type="Google" id="ProtNLM"/>
    </source>
</evidence>
<comment type="caution">
    <text evidence="4">The sequence shown here is derived from an EMBL/GenBank/DDBJ whole genome shotgun (WGS) entry which is preliminary data.</text>
</comment>
<protein>
    <recommendedName>
        <fullName evidence="6">Nitrogen fixation protein NifZ</fullName>
    </recommendedName>
</protein>
<dbReference type="EMBL" id="BSOW01000030">
    <property type="protein sequence ID" value="GLR90043.1"/>
    <property type="molecule type" value="Genomic_DNA"/>
</dbReference>
<keyword evidence="5" id="KW-1185">Reference proteome</keyword>
<name>A0ABQ6B7K1_9BRAD</name>
<evidence type="ECO:0000313" key="5">
    <source>
        <dbReference type="Proteomes" id="UP001156905"/>
    </source>
</evidence>
<evidence type="ECO:0000256" key="2">
    <source>
        <dbReference type="ARBA" id="ARBA00023231"/>
    </source>
</evidence>
<organism evidence="4 5">
    <name type="scientific">Bradyrhizobium iriomotense</name>
    <dbReference type="NCBI Taxonomy" id="441950"/>
    <lineage>
        <taxon>Bacteria</taxon>
        <taxon>Pseudomonadati</taxon>
        <taxon>Pseudomonadota</taxon>
        <taxon>Alphaproteobacteria</taxon>
        <taxon>Hyphomicrobiales</taxon>
        <taxon>Nitrobacteraceae</taxon>
        <taxon>Bradyrhizobium</taxon>
    </lineage>
</organism>
<reference evidence="5" key="1">
    <citation type="journal article" date="2019" name="Int. J. Syst. Evol. Microbiol.">
        <title>The Global Catalogue of Microorganisms (GCM) 10K type strain sequencing project: providing services to taxonomists for standard genome sequencing and annotation.</title>
        <authorList>
            <consortium name="The Broad Institute Genomics Platform"/>
            <consortium name="The Broad Institute Genome Sequencing Center for Infectious Disease"/>
            <person name="Wu L."/>
            <person name="Ma J."/>
        </authorList>
    </citation>
    <scope>NUCLEOTIDE SEQUENCE [LARGE SCALE GENOMIC DNA]</scope>
    <source>
        <strain evidence="5">NBRC 102520</strain>
    </source>
</reference>
<gene>
    <name evidence="4" type="ORF">GCM10007857_67570</name>
</gene>